<proteinExistence type="predicted"/>
<feature type="signal peptide" evidence="2">
    <location>
        <begin position="1"/>
        <end position="21"/>
    </location>
</feature>
<accession>A0A165BAI2</accession>
<gene>
    <name evidence="3" type="ORF">LAESUDRAFT_718037</name>
</gene>
<reference evidence="3 4" key="1">
    <citation type="journal article" date="2016" name="Mol. Biol. Evol.">
        <title>Comparative Genomics of Early-Diverging Mushroom-Forming Fungi Provides Insights into the Origins of Lignocellulose Decay Capabilities.</title>
        <authorList>
            <person name="Nagy L.G."/>
            <person name="Riley R."/>
            <person name="Tritt A."/>
            <person name="Adam C."/>
            <person name="Daum C."/>
            <person name="Floudas D."/>
            <person name="Sun H."/>
            <person name="Yadav J.S."/>
            <person name="Pangilinan J."/>
            <person name="Larsson K.H."/>
            <person name="Matsuura K."/>
            <person name="Barry K."/>
            <person name="Labutti K."/>
            <person name="Kuo R."/>
            <person name="Ohm R.A."/>
            <person name="Bhattacharya S.S."/>
            <person name="Shirouzu T."/>
            <person name="Yoshinaga Y."/>
            <person name="Martin F.M."/>
            <person name="Grigoriev I.V."/>
            <person name="Hibbett D.S."/>
        </authorList>
    </citation>
    <scope>NUCLEOTIDE SEQUENCE [LARGE SCALE GENOMIC DNA]</scope>
    <source>
        <strain evidence="3 4">93-53</strain>
    </source>
</reference>
<dbReference type="InParanoid" id="A0A165BAI2"/>
<dbReference type="RefSeq" id="XP_040758360.1">
    <property type="nucleotide sequence ID" value="XM_040907387.1"/>
</dbReference>
<dbReference type="Proteomes" id="UP000076871">
    <property type="component" value="Unassembled WGS sequence"/>
</dbReference>
<keyword evidence="2" id="KW-0732">Signal</keyword>
<feature type="compositionally biased region" description="Polar residues" evidence="1">
    <location>
        <begin position="71"/>
        <end position="89"/>
    </location>
</feature>
<evidence type="ECO:0000256" key="2">
    <source>
        <dbReference type="SAM" id="SignalP"/>
    </source>
</evidence>
<evidence type="ECO:0000313" key="4">
    <source>
        <dbReference type="Proteomes" id="UP000076871"/>
    </source>
</evidence>
<feature type="region of interest" description="Disordered" evidence="1">
    <location>
        <begin position="59"/>
        <end position="92"/>
    </location>
</feature>
<name>A0A165BAI2_9APHY</name>
<dbReference type="AlphaFoldDB" id="A0A165BAI2"/>
<protein>
    <submittedName>
        <fullName evidence="3">Uncharacterized protein</fullName>
    </submittedName>
</protein>
<evidence type="ECO:0000313" key="3">
    <source>
        <dbReference type="EMBL" id="KZT00620.1"/>
    </source>
</evidence>
<sequence length="117" mass="12842">MRMWAVRLYAHCWLLAYSSLSAHIPCVDYHLALNVCTLRYTFLTTDSMDKAFEDTFQLHGESPGPAPVPQSEISKAQASNPLSSATQDDTPAEEGEILYASSTLAAYSDNNIVEGLI</sequence>
<keyword evidence="4" id="KW-1185">Reference proteome</keyword>
<organism evidence="3 4">
    <name type="scientific">Laetiporus sulphureus 93-53</name>
    <dbReference type="NCBI Taxonomy" id="1314785"/>
    <lineage>
        <taxon>Eukaryota</taxon>
        <taxon>Fungi</taxon>
        <taxon>Dikarya</taxon>
        <taxon>Basidiomycota</taxon>
        <taxon>Agaricomycotina</taxon>
        <taxon>Agaricomycetes</taxon>
        <taxon>Polyporales</taxon>
        <taxon>Laetiporus</taxon>
    </lineage>
</organism>
<feature type="chain" id="PRO_5007855564" evidence="2">
    <location>
        <begin position="22"/>
        <end position="117"/>
    </location>
</feature>
<dbReference type="EMBL" id="KV427681">
    <property type="protein sequence ID" value="KZT00620.1"/>
    <property type="molecule type" value="Genomic_DNA"/>
</dbReference>
<evidence type="ECO:0000256" key="1">
    <source>
        <dbReference type="SAM" id="MobiDB-lite"/>
    </source>
</evidence>
<dbReference type="GeneID" id="63824416"/>